<sequence length="101" mass="10398">MQIKSPLLITTLGLSLLALAGQASAASVSTEQLKSISAGQSRAEVLKNLGKPDATPRWADGTQSLVYPVRNGDSPSTRAYVTVGAGDKVLSVQLDDDGGTN</sequence>
<organism evidence="2 3">
    <name type="scientific">Uliginosibacterium aquaticum</name>
    <dbReference type="NCBI Taxonomy" id="2731212"/>
    <lineage>
        <taxon>Bacteria</taxon>
        <taxon>Pseudomonadati</taxon>
        <taxon>Pseudomonadota</taxon>
        <taxon>Betaproteobacteria</taxon>
        <taxon>Rhodocyclales</taxon>
        <taxon>Zoogloeaceae</taxon>
        <taxon>Uliginosibacterium</taxon>
    </lineage>
</organism>
<accession>A0ABX2IB70</accession>
<gene>
    <name evidence="2" type="ORF">HJ583_001340</name>
</gene>
<dbReference type="Proteomes" id="UP000778523">
    <property type="component" value="Unassembled WGS sequence"/>
</dbReference>
<name>A0ABX2IB70_9RHOO</name>
<dbReference type="RefSeq" id="WP_170019846.1">
    <property type="nucleotide sequence ID" value="NZ_JABCSC020000001.1"/>
</dbReference>
<reference evidence="2 3" key="1">
    <citation type="submission" date="2020-06" db="EMBL/GenBank/DDBJ databases">
        <title>Draft genome of Uliginosibacterium sp. IMCC34675.</title>
        <authorList>
            <person name="Song J."/>
        </authorList>
    </citation>
    <scope>NUCLEOTIDE SEQUENCE [LARGE SCALE GENOMIC DNA]</scope>
    <source>
        <strain evidence="2 3">IMCC34675</strain>
    </source>
</reference>
<feature type="signal peptide" evidence="1">
    <location>
        <begin position="1"/>
        <end position="25"/>
    </location>
</feature>
<evidence type="ECO:0000256" key="1">
    <source>
        <dbReference type="SAM" id="SignalP"/>
    </source>
</evidence>
<dbReference type="EMBL" id="JABCSC020000001">
    <property type="protein sequence ID" value="NSL53660.1"/>
    <property type="molecule type" value="Genomic_DNA"/>
</dbReference>
<proteinExistence type="predicted"/>
<protein>
    <submittedName>
        <fullName evidence="2">Uncharacterized protein</fullName>
    </submittedName>
</protein>
<feature type="chain" id="PRO_5046915499" evidence="1">
    <location>
        <begin position="26"/>
        <end position="101"/>
    </location>
</feature>
<evidence type="ECO:0000313" key="3">
    <source>
        <dbReference type="Proteomes" id="UP000778523"/>
    </source>
</evidence>
<evidence type="ECO:0000313" key="2">
    <source>
        <dbReference type="EMBL" id="NSL53660.1"/>
    </source>
</evidence>
<keyword evidence="1" id="KW-0732">Signal</keyword>
<keyword evidence="3" id="KW-1185">Reference proteome</keyword>
<comment type="caution">
    <text evidence="2">The sequence shown here is derived from an EMBL/GenBank/DDBJ whole genome shotgun (WGS) entry which is preliminary data.</text>
</comment>